<evidence type="ECO:0000313" key="5">
    <source>
        <dbReference type="EMBL" id="REK74031.1"/>
    </source>
</evidence>
<dbReference type="Proteomes" id="UP000265581">
    <property type="component" value="Unassembled WGS sequence"/>
</dbReference>
<dbReference type="OrthoDB" id="9790282at2"/>
<organism evidence="5 6">
    <name type="scientific">Aeromicrobium endophyticum</name>
    <dbReference type="NCBI Taxonomy" id="2292704"/>
    <lineage>
        <taxon>Bacteria</taxon>
        <taxon>Bacillati</taxon>
        <taxon>Actinomycetota</taxon>
        <taxon>Actinomycetes</taxon>
        <taxon>Propionibacteriales</taxon>
        <taxon>Nocardioidaceae</taxon>
        <taxon>Aeromicrobium</taxon>
    </lineage>
</organism>
<dbReference type="AlphaFoldDB" id="A0A371PDM2"/>
<reference evidence="5 6" key="1">
    <citation type="submission" date="2018-08" db="EMBL/GenBank/DDBJ databases">
        <title>Aeromicrobium sp. M2KJ-4, whole genome shotgun sequence.</title>
        <authorList>
            <person name="Tuo L."/>
        </authorList>
    </citation>
    <scope>NUCLEOTIDE SEQUENCE [LARGE SCALE GENOMIC DNA]</scope>
    <source>
        <strain evidence="5 6">M2KJ-4</strain>
    </source>
</reference>
<comment type="similarity">
    <text evidence="4">Belongs to the L/F-transferase family.</text>
</comment>
<comment type="caution">
    <text evidence="5">The sequence shown here is derived from an EMBL/GenBank/DDBJ whole genome shotgun (WGS) entry which is preliminary data.</text>
</comment>
<dbReference type="Pfam" id="PF03588">
    <property type="entry name" value="Leu_Phe_trans"/>
    <property type="match status" value="1"/>
</dbReference>
<dbReference type="GO" id="GO:0030163">
    <property type="term" value="P:protein catabolic process"/>
    <property type="evidence" value="ECO:0007669"/>
    <property type="project" value="UniProtKB-UniRule"/>
</dbReference>
<dbReference type="EMBL" id="QUBR01000001">
    <property type="protein sequence ID" value="REK74031.1"/>
    <property type="molecule type" value="Genomic_DNA"/>
</dbReference>
<keyword evidence="1 4" id="KW-0963">Cytoplasm</keyword>
<dbReference type="InterPro" id="IPR042221">
    <property type="entry name" value="Leu/Phe-tRNA_Trfase_N"/>
</dbReference>
<evidence type="ECO:0000256" key="2">
    <source>
        <dbReference type="ARBA" id="ARBA00022679"/>
    </source>
</evidence>
<evidence type="ECO:0000313" key="6">
    <source>
        <dbReference type="Proteomes" id="UP000265581"/>
    </source>
</evidence>
<dbReference type="HAMAP" id="MF_00688">
    <property type="entry name" value="Leu_Phe_trans"/>
    <property type="match status" value="1"/>
</dbReference>
<dbReference type="GO" id="GO:0005737">
    <property type="term" value="C:cytoplasm"/>
    <property type="evidence" value="ECO:0007669"/>
    <property type="project" value="UniProtKB-SubCell"/>
</dbReference>
<keyword evidence="6" id="KW-1185">Reference proteome</keyword>
<evidence type="ECO:0000256" key="4">
    <source>
        <dbReference type="HAMAP-Rule" id="MF_00688"/>
    </source>
</evidence>
<dbReference type="InterPro" id="IPR016181">
    <property type="entry name" value="Acyl_CoA_acyltransferase"/>
</dbReference>
<comment type="catalytic activity">
    <reaction evidence="4">
        <text>N-terminal L-lysyl-[protein] + L-leucyl-tRNA(Leu) = N-terminal L-leucyl-L-lysyl-[protein] + tRNA(Leu) + H(+)</text>
        <dbReference type="Rhea" id="RHEA:12340"/>
        <dbReference type="Rhea" id="RHEA-COMP:9613"/>
        <dbReference type="Rhea" id="RHEA-COMP:9622"/>
        <dbReference type="Rhea" id="RHEA-COMP:12670"/>
        <dbReference type="Rhea" id="RHEA-COMP:12671"/>
        <dbReference type="ChEBI" id="CHEBI:15378"/>
        <dbReference type="ChEBI" id="CHEBI:65249"/>
        <dbReference type="ChEBI" id="CHEBI:78442"/>
        <dbReference type="ChEBI" id="CHEBI:78494"/>
        <dbReference type="ChEBI" id="CHEBI:133043"/>
        <dbReference type="EC" id="2.3.2.6"/>
    </reaction>
</comment>
<dbReference type="InterPro" id="IPR042203">
    <property type="entry name" value="Leu/Phe-tRNA_Trfase_C"/>
</dbReference>
<sequence length="214" mass="23350">MPLPPSPWAFDPDRWPDDDCVAVGADLAPGTILEAYRCGAFPMPHEGELLWWSPTRRGVLVPADLRVSRSLARSVRRFTVTVDESFAEVVDACADPSRPGSWIDADIRDAYVRLHELGWAHSIETRTSDGSLVGGLYGLSIGALFAGESMFHHATDASKVALVELARRVGDEGLIDTQWSTPHLASLGVTEWSREVYLDRIAALVDASPPAGWD</sequence>
<evidence type="ECO:0000256" key="3">
    <source>
        <dbReference type="ARBA" id="ARBA00023315"/>
    </source>
</evidence>
<comment type="subcellular location">
    <subcellularLocation>
        <location evidence="4">Cytoplasm</location>
    </subcellularLocation>
</comment>
<dbReference type="EC" id="2.3.2.6" evidence="4"/>
<keyword evidence="2 4" id="KW-0808">Transferase</keyword>
<dbReference type="InterPro" id="IPR004616">
    <property type="entry name" value="Leu/Phe-tRNA_Trfase"/>
</dbReference>
<accession>A0A371PDM2</accession>
<name>A0A371PDM2_9ACTN</name>
<comment type="function">
    <text evidence="4">Functions in the N-end rule pathway of protein degradation where it conjugates Leu, Phe and, less efficiently, Met from aminoacyl-tRNAs to the N-termini of proteins containing an N-terminal arginine or lysine.</text>
</comment>
<comment type="catalytic activity">
    <reaction evidence="4">
        <text>N-terminal L-arginyl-[protein] + L-leucyl-tRNA(Leu) = N-terminal L-leucyl-L-arginyl-[protein] + tRNA(Leu) + H(+)</text>
        <dbReference type="Rhea" id="RHEA:50416"/>
        <dbReference type="Rhea" id="RHEA-COMP:9613"/>
        <dbReference type="Rhea" id="RHEA-COMP:9622"/>
        <dbReference type="Rhea" id="RHEA-COMP:12672"/>
        <dbReference type="Rhea" id="RHEA-COMP:12673"/>
        <dbReference type="ChEBI" id="CHEBI:15378"/>
        <dbReference type="ChEBI" id="CHEBI:64719"/>
        <dbReference type="ChEBI" id="CHEBI:78442"/>
        <dbReference type="ChEBI" id="CHEBI:78494"/>
        <dbReference type="ChEBI" id="CHEBI:133044"/>
        <dbReference type="EC" id="2.3.2.6"/>
    </reaction>
</comment>
<evidence type="ECO:0000256" key="1">
    <source>
        <dbReference type="ARBA" id="ARBA00022490"/>
    </source>
</evidence>
<keyword evidence="3 4" id="KW-0012">Acyltransferase</keyword>
<gene>
    <name evidence="4" type="primary">aat</name>
    <name evidence="5" type="ORF">DX116_05560</name>
</gene>
<proteinExistence type="inferred from homology"/>
<dbReference type="NCBIfam" id="TIGR00667">
    <property type="entry name" value="aat"/>
    <property type="match status" value="1"/>
</dbReference>
<dbReference type="Gene3D" id="3.40.630.70">
    <property type="entry name" value="Leucyl/phenylalanyl-tRNA-protein transferase, C-terminal domain"/>
    <property type="match status" value="1"/>
</dbReference>
<dbReference type="PANTHER" id="PTHR30098">
    <property type="entry name" value="LEUCYL/PHENYLALANYL-TRNA--PROTEIN TRANSFERASE"/>
    <property type="match status" value="1"/>
</dbReference>
<comment type="catalytic activity">
    <reaction evidence="4">
        <text>L-phenylalanyl-tRNA(Phe) + an N-terminal L-alpha-aminoacyl-[protein] = an N-terminal L-phenylalanyl-L-alpha-aminoacyl-[protein] + tRNA(Phe)</text>
        <dbReference type="Rhea" id="RHEA:43632"/>
        <dbReference type="Rhea" id="RHEA-COMP:9668"/>
        <dbReference type="Rhea" id="RHEA-COMP:9699"/>
        <dbReference type="Rhea" id="RHEA-COMP:10636"/>
        <dbReference type="Rhea" id="RHEA-COMP:10637"/>
        <dbReference type="ChEBI" id="CHEBI:78442"/>
        <dbReference type="ChEBI" id="CHEBI:78531"/>
        <dbReference type="ChEBI" id="CHEBI:78597"/>
        <dbReference type="ChEBI" id="CHEBI:83561"/>
        <dbReference type="EC" id="2.3.2.6"/>
    </reaction>
</comment>
<dbReference type="SUPFAM" id="SSF55729">
    <property type="entry name" value="Acyl-CoA N-acyltransferases (Nat)"/>
    <property type="match status" value="1"/>
</dbReference>
<dbReference type="GO" id="GO:0008914">
    <property type="term" value="F:leucyl-tRNA--protein transferase activity"/>
    <property type="evidence" value="ECO:0007669"/>
    <property type="project" value="UniProtKB-UniRule"/>
</dbReference>
<dbReference type="Gene3D" id="3.30.70.3550">
    <property type="entry name" value="Leucyl/phenylalanyl-tRNA-protein transferase, N-terminal domain"/>
    <property type="match status" value="1"/>
</dbReference>
<dbReference type="PANTHER" id="PTHR30098:SF2">
    <property type="entry name" value="LEUCYL_PHENYLALANYL-TRNA--PROTEIN TRANSFERASE"/>
    <property type="match status" value="1"/>
</dbReference>
<protein>
    <recommendedName>
        <fullName evidence="4">Leucyl/phenylalanyl-tRNA--protein transferase</fullName>
        <ecNumber evidence="4">2.3.2.6</ecNumber>
    </recommendedName>
    <alternativeName>
        <fullName evidence="4">L/F-transferase</fullName>
    </alternativeName>
    <alternativeName>
        <fullName evidence="4">Leucyltransferase</fullName>
    </alternativeName>
    <alternativeName>
        <fullName evidence="4">Phenyalanyltransferase</fullName>
    </alternativeName>
</protein>